<dbReference type="RefSeq" id="WP_191757664.1">
    <property type="nucleotide sequence ID" value="NZ_VJXY01000010.1"/>
</dbReference>
<reference evidence="2" key="1">
    <citation type="submission" date="2019-07" db="EMBL/GenBank/DDBJ databases">
        <title>Toxilogical consequences of a new and cryptic species of cyanobacteria (Komarekiella delphini-convector) recovered from the epidermis of a bottlenose dolphin and 1500 ft. in the air.</title>
        <authorList>
            <person name="Brown A.O."/>
            <person name="Dvorak P."/>
            <person name="Villanueva C.D."/>
            <person name="Foss A.J."/>
            <person name="Garvey A.D."/>
            <person name="Gibson Q.A."/>
            <person name="Johansen J.R."/>
            <person name="Casamatta D.A."/>
        </authorList>
    </citation>
    <scope>NUCLEOTIDE SEQUENCE</scope>
    <source>
        <strain evidence="2">SJRDD-AB1</strain>
    </source>
</reference>
<dbReference type="AlphaFoldDB" id="A0AA40SWR1"/>
<dbReference type="Pfam" id="PF22741">
    <property type="entry name" value="PTP-NADK"/>
    <property type="match status" value="1"/>
</dbReference>
<proteinExistence type="predicted"/>
<comment type="caution">
    <text evidence="2">The sequence shown here is derived from an EMBL/GenBank/DDBJ whole genome shotgun (WGS) entry which is preliminary data.</text>
</comment>
<evidence type="ECO:0000313" key="2">
    <source>
        <dbReference type="EMBL" id="MBD6616423.1"/>
    </source>
</evidence>
<gene>
    <name evidence="2" type="ORF">FNW02_11395</name>
</gene>
<evidence type="ECO:0000313" key="3">
    <source>
        <dbReference type="Proteomes" id="UP001165986"/>
    </source>
</evidence>
<protein>
    <submittedName>
        <fullName evidence="2">Phosphatase</fullName>
    </submittedName>
</protein>
<dbReference type="CDD" id="cd14503">
    <property type="entry name" value="PTP-bact"/>
    <property type="match status" value="1"/>
</dbReference>
<evidence type="ECO:0000259" key="1">
    <source>
        <dbReference type="Pfam" id="PF22741"/>
    </source>
</evidence>
<dbReference type="InterPro" id="IPR029021">
    <property type="entry name" value="Prot-tyrosine_phosphatase-like"/>
</dbReference>
<accession>A0AA40SWR1</accession>
<keyword evidence="3" id="KW-1185">Reference proteome</keyword>
<name>A0AA40SWR1_9NOST</name>
<dbReference type="SUPFAM" id="SSF52799">
    <property type="entry name" value="(Phosphotyrosine protein) phosphatases II"/>
    <property type="match status" value="1"/>
</dbReference>
<organism evidence="2 3">
    <name type="scientific">Komarekiella delphini-convector SJRDD-AB1</name>
    <dbReference type="NCBI Taxonomy" id="2593771"/>
    <lineage>
        <taxon>Bacteria</taxon>
        <taxon>Bacillati</taxon>
        <taxon>Cyanobacteriota</taxon>
        <taxon>Cyanophyceae</taxon>
        <taxon>Nostocales</taxon>
        <taxon>Nostocaceae</taxon>
        <taxon>Komarekiella</taxon>
        <taxon>Komarekiella delphini-convector</taxon>
    </lineage>
</organism>
<dbReference type="Gene3D" id="3.90.190.10">
    <property type="entry name" value="Protein tyrosine phosphatase superfamily"/>
    <property type="match status" value="1"/>
</dbReference>
<feature type="domain" description="DSP-PTPase phosphatase fused to NAD+ Kinase" evidence="1">
    <location>
        <begin position="19"/>
        <end position="128"/>
    </location>
</feature>
<dbReference type="EMBL" id="VJXY01000010">
    <property type="protein sequence ID" value="MBD6616423.1"/>
    <property type="molecule type" value="Genomic_DNA"/>
</dbReference>
<dbReference type="InterPro" id="IPR055214">
    <property type="entry name" value="PTP-NADK"/>
</dbReference>
<dbReference type="Proteomes" id="UP001165986">
    <property type="component" value="Unassembled WGS sequence"/>
</dbReference>
<sequence length="153" mass="17539">MSTKRLEDIDSFLQLSDVIATCGQPTAEQFAAIKQSGYQLIVNLALSTSSNALLNEKQIVESQGMEYAHIPVLWENPTIKDVTEFFNTLEANANKKILVHCAANKRVSAFMYLYRRLHQGMNDQEAKQDLNQIWIPNEIWSKFMQEVIDNYHS</sequence>